<dbReference type="AlphaFoldDB" id="A0A081CSQ3"/>
<dbReference type="EMBL" id="BBJU01000007">
    <property type="protein sequence ID" value="GAK69699.1"/>
    <property type="molecule type" value="Genomic_DNA"/>
</dbReference>
<organism evidence="2 3">
    <name type="scientific">Agrobacterium rubi TR3 = NBRC 13261</name>
    <dbReference type="NCBI Taxonomy" id="1368415"/>
    <lineage>
        <taxon>Bacteria</taxon>
        <taxon>Pseudomonadati</taxon>
        <taxon>Pseudomonadota</taxon>
        <taxon>Alphaproteobacteria</taxon>
        <taxon>Hyphomicrobiales</taxon>
        <taxon>Rhizobiaceae</taxon>
        <taxon>Rhizobium/Agrobacterium group</taxon>
        <taxon>Agrobacterium</taxon>
    </lineage>
</organism>
<dbReference type="eggNOG" id="ENOG502ZTHQ">
    <property type="taxonomic scope" value="Bacteria"/>
</dbReference>
<dbReference type="OrthoDB" id="9802759at2"/>
<dbReference type="Pfam" id="PF11089">
    <property type="entry name" value="SyrA"/>
    <property type="match status" value="1"/>
</dbReference>
<dbReference type="Proteomes" id="UP000028701">
    <property type="component" value="Unassembled WGS sequence"/>
</dbReference>
<sequence length="96" mass="10702">MYAPRVFISMICALLSFAVATYFIYGSFYTAVVQTILCLIIIQVGYFAGIVFLVAKEKRRMRETLGFKTDAPILPETSIADSITVVAPHRAKLSDF</sequence>
<comment type="caution">
    <text evidence="2">The sequence shown here is derived from an EMBL/GenBank/DDBJ whole genome shotgun (WGS) entry which is preliminary data.</text>
</comment>
<feature type="transmembrane region" description="Helical" evidence="1">
    <location>
        <begin position="31"/>
        <end position="55"/>
    </location>
</feature>
<dbReference type="InterPro" id="IPR024239">
    <property type="entry name" value="SyrA"/>
</dbReference>
<evidence type="ECO:0000313" key="3">
    <source>
        <dbReference type="Proteomes" id="UP000028701"/>
    </source>
</evidence>
<proteinExistence type="predicted"/>
<evidence type="ECO:0000256" key="1">
    <source>
        <dbReference type="SAM" id="Phobius"/>
    </source>
</evidence>
<reference evidence="2 3" key="1">
    <citation type="submission" date="2014-08" db="EMBL/GenBank/DDBJ databases">
        <title>Whole genome shotgun sequence of Rhizobium rubi NBRC 13261.</title>
        <authorList>
            <person name="Katano-Makiyama Y."/>
            <person name="Hosoyama A."/>
            <person name="Hashimoto M."/>
            <person name="Hosoyama Y."/>
            <person name="Noguchi M."/>
            <person name="Tsuchikane K."/>
            <person name="Uohara A."/>
            <person name="Ohji S."/>
            <person name="Ichikawa N."/>
            <person name="Kimura A."/>
            <person name="Yamazoe A."/>
            <person name="Fujita N."/>
        </authorList>
    </citation>
    <scope>NUCLEOTIDE SEQUENCE [LARGE SCALE GENOMIC DNA]</scope>
    <source>
        <strain evidence="2 3">NBRC 13261</strain>
    </source>
</reference>
<evidence type="ECO:0000313" key="2">
    <source>
        <dbReference type="EMBL" id="GAK69699.1"/>
    </source>
</evidence>
<keyword evidence="1" id="KW-0472">Membrane</keyword>
<keyword evidence="1" id="KW-1133">Transmembrane helix</keyword>
<name>A0A081CSQ3_9HYPH</name>
<feature type="transmembrane region" description="Helical" evidence="1">
    <location>
        <begin position="7"/>
        <end position="25"/>
    </location>
</feature>
<accession>A0A081CSQ3</accession>
<dbReference type="RefSeq" id="WP_045229629.1">
    <property type="nucleotide sequence ID" value="NZ_BBJU01000007.1"/>
</dbReference>
<gene>
    <name evidence="2" type="primary">exoX</name>
    <name evidence="2" type="ORF">RRU01S_07_02240</name>
</gene>
<protein>
    <submittedName>
        <fullName evidence="2">Exopolysaccharide production repressor protein</fullName>
    </submittedName>
</protein>
<keyword evidence="1" id="KW-0812">Transmembrane</keyword>